<reference evidence="3" key="2">
    <citation type="submission" date="2017-10" db="EMBL/GenBank/DDBJ databases">
        <title>Ladona fulva Genome sequencing and assembly.</title>
        <authorList>
            <person name="Murali S."/>
            <person name="Richards S."/>
            <person name="Bandaranaike D."/>
            <person name="Bellair M."/>
            <person name="Blankenburg K."/>
            <person name="Chao H."/>
            <person name="Dinh H."/>
            <person name="Doddapaneni H."/>
            <person name="Dugan-Rocha S."/>
            <person name="Elkadiri S."/>
            <person name="Gnanaolivu R."/>
            <person name="Hernandez B."/>
            <person name="Skinner E."/>
            <person name="Javaid M."/>
            <person name="Lee S."/>
            <person name="Li M."/>
            <person name="Ming W."/>
            <person name="Munidasa M."/>
            <person name="Muniz J."/>
            <person name="Nguyen L."/>
            <person name="Hughes D."/>
            <person name="Osuji N."/>
            <person name="Pu L.-L."/>
            <person name="Puazo M."/>
            <person name="Qu C."/>
            <person name="Quiroz J."/>
            <person name="Raj R."/>
            <person name="Weissenberger G."/>
            <person name="Xin Y."/>
            <person name="Zou X."/>
            <person name="Han Y."/>
            <person name="Worley K."/>
            <person name="Muzny D."/>
            <person name="Gibbs R."/>
        </authorList>
    </citation>
    <scope>NUCLEOTIDE SEQUENCE</scope>
    <source>
        <strain evidence="3">Sampled in the wild</strain>
    </source>
</reference>
<keyword evidence="2" id="KW-0472">Membrane</keyword>
<dbReference type="Gene3D" id="1.20.1530.20">
    <property type="match status" value="1"/>
</dbReference>
<dbReference type="EMBL" id="KZ308254">
    <property type="protein sequence ID" value="KAG8225802.1"/>
    <property type="molecule type" value="Genomic_DNA"/>
</dbReference>
<keyword evidence="4" id="KW-1185">Reference proteome</keyword>
<dbReference type="AlphaFoldDB" id="A0A8K0NXY2"/>
<proteinExistence type="inferred from homology"/>
<accession>A0A8K0NXY2</accession>
<feature type="transmembrane region" description="Helical" evidence="2">
    <location>
        <begin position="104"/>
        <end position="125"/>
    </location>
</feature>
<evidence type="ECO:0008006" key="5">
    <source>
        <dbReference type="Google" id="ProtNLM"/>
    </source>
</evidence>
<feature type="transmembrane region" description="Helical" evidence="2">
    <location>
        <begin position="308"/>
        <end position="328"/>
    </location>
</feature>
<evidence type="ECO:0000313" key="4">
    <source>
        <dbReference type="Proteomes" id="UP000792457"/>
    </source>
</evidence>
<dbReference type="Proteomes" id="UP000792457">
    <property type="component" value="Unassembled WGS sequence"/>
</dbReference>
<sequence>MANLAEIARRNWFLFGVLISIFLAELAPKIGARGGPLKPEITVKYLAVFLIFFVSGLSLRTDELTSAVFQIKLHCFIQIFTLIFIPIFMQIFVLSLSFLEIDEWILKGLLTVSCMPPPVSSAVILTKAVGGNEAAAIFNSALGSLLGVVVTPLTLLYFLGMSTLVPLSNCMFQLILTVLAPLVFGQLMRNTGIQGFHKVHKHSAALSQTALLFIIYSTFCDTFSGREEAGMSAHHVLSTVALVVIVQLILLYIAFAVASRLKNWFSPHDVVTILFCSTHKSLTLGVPILRVLFGGYSHLAQISLPLLIYHPTQILLGGMLVSQLSYWLRKARSRSAYSC</sequence>
<protein>
    <recommendedName>
        <fullName evidence="5">Sodium/bile acid cotransporter 7</fullName>
    </recommendedName>
</protein>
<evidence type="ECO:0000256" key="1">
    <source>
        <dbReference type="ARBA" id="ARBA00006528"/>
    </source>
</evidence>
<feature type="transmembrane region" description="Helical" evidence="2">
    <location>
        <begin position="12"/>
        <end position="31"/>
    </location>
</feature>
<feature type="transmembrane region" description="Helical" evidence="2">
    <location>
        <begin position="43"/>
        <end position="61"/>
    </location>
</feature>
<evidence type="ECO:0000313" key="3">
    <source>
        <dbReference type="EMBL" id="KAG8225802.1"/>
    </source>
</evidence>
<comment type="similarity">
    <text evidence="1">Belongs to the bile acid:sodium symporter (BASS) (TC 2.A.28) family.</text>
</comment>
<feature type="transmembrane region" description="Helical" evidence="2">
    <location>
        <begin position="164"/>
        <end position="184"/>
    </location>
</feature>
<feature type="transmembrane region" description="Helical" evidence="2">
    <location>
        <begin position="236"/>
        <end position="258"/>
    </location>
</feature>
<dbReference type="OrthoDB" id="188035at2759"/>
<dbReference type="PANTHER" id="PTHR18640:SF5">
    <property type="entry name" value="SODIUM_BILE ACID COTRANSPORTER 7"/>
    <property type="match status" value="1"/>
</dbReference>
<dbReference type="Pfam" id="PF13593">
    <property type="entry name" value="SBF_like"/>
    <property type="match status" value="1"/>
</dbReference>
<evidence type="ECO:0000256" key="2">
    <source>
        <dbReference type="SAM" id="Phobius"/>
    </source>
</evidence>
<feature type="transmembrane region" description="Helical" evidence="2">
    <location>
        <begin position="73"/>
        <end position="98"/>
    </location>
</feature>
<dbReference type="GO" id="GO:0005886">
    <property type="term" value="C:plasma membrane"/>
    <property type="evidence" value="ECO:0007669"/>
    <property type="project" value="TreeGrafter"/>
</dbReference>
<reference evidence="3" key="1">
    <citation type="submission" date="2013-04" db="EMBL/GenBank/DDBJ databases">
        <authorList>
            <person name="Qu J."/>
            <person name="Murali S.C."/>
            <person name="Bandaranaike D."/>
            <person name="Bellair M."/>
            <person name="Blankenburg K."/>
            <person name="Chao H."/>
            <person name="Dinh H."/>
            <person name="Doddapaneni H."/>
            <person name="Downs B."/>
            <person name="Dugan-Rocha S."/>
            <person name="Elkadiri S."/>
            <person name="Gnanaolivu R.D."/>
            <person name="Hernandez B."/>
            <person name="Javaid M."/>
            <person name="Jayaseelan J.C."/>
            <person name="Lee S."/>
            <person name="Li M."/>
            <person name="Ming W."/>
            <person name="Munidasa M."/>
            <person name="Muniz J."/>
            <person name="Nguyen L."/>
            <person name="Ongeri F."/>
            <person name="Osuji N."/>
            <person name="Pu L.-L."/>
            <person name="Puazo M."/>
            <person name="Qu C."/>
            <person name="Quiroz J."/>
            <person name="Raj R."/>
            <person name="Weissenberger G."/>
            <person name="Xin Y."/>
            <person name="Zou X."/>
            <person name="Han Y."/>
            <person name="Richards S."/>
            <person name="Worley K."/>
            <person name="Muzny D."/>
            <person name="Gibbs R."/>
        </authorList>
    </citation>
    <scope>NUCLEOTIDE SEQUENCE</scope>
    <source>
        <strain evidence="3">Sampled in the wild</strain>
    </source>
</reference>
<dbReference type="InterPro" id="IPR038770">
    <property type="entry name" value="Na+/solute_symporter_sf"/>
</dbReference>
<name>A0A8K0NXY2_LADFU</name>
<gene>
    <name evidence="3" type="ORF">J437_LFUL005609</name>
</gene>
<feature type="transmembrane region" description="Helical" evidence="2">
    <location>
        <begin position="137"/>
        <end position="158"/>
    </location>
</feature>
<dbReference type="PIRSF" id="PIRSF026166">
    <property type="entry name" value="UCP026166"/>
    <property type="match status" value="1"/>
</dbReference>
<keyword evidence="2" id="KW-0812">Transmembrane</keyword>
<dbReference type="InterPro" id="IPR016833">
    <property type="entry name" value="Put_Na-Bile_cotransptr"/>
</dbReference>
<dbReference type="PANTHER" id="PTHR18640">
    <property type="entry name" value="SOLUTE CARRIER FAMILY 10 MEMBER 7"/>
    <property type="match status" value="1"/>
</dbReference>
<organism evidence="3 4">
    <name type="scientific">Ladona fulva</name>
    <name type="common">Scarce chaser dragonfly</name>
    <name type="synonym">Libellula fulva</name>
    <dbReference type="NCBI Taxonomy" id="123851"/>
    <lineage>
        <taxon>Eukaryota</taxon>
        <taxon>Metazoa</taxon>
        <taxon>Ecdysozoa</taxon>
        <taxon>Arthropoda</taxon>
        <taxon>Hexapoda</taxon>
        <taxon>Insecta</taxon>
        <taxon>Pterygota</taxon>
        <taxon>Palaeoptera</taxon>
        <taxon>Odonata</taxon>
        <taxon>Epiprocta</taxon>
        <taxon>Anisoptera</taxon>
        <taxon>Libelluloidea</taxon>
        <taxon>Libellulidae</taxon>
        <taxon>Ladona</taxon>
    </lineage>
</organism>
<keyword evidence="2" id="KW-1133">Transmembrane helix</keyword>
<comment type="caution">
    <text evidence="3">The sequence shown here is derived from an EMBL/GenBank/DDBJ whole genome shotgun (WGS) entry which is preliminary data.</text>
</comment>